<comment type="caution">
    <text evidence="2">The sequence shown here is derived from an EMBL/GenBank/DDBJ whole genome shotgun (WGS) entry which is preliminary data.</text>
</comment>
<reference evidence="2" key="1">
    <citation type="submission" date="2020-07" db="EMBL/GenBank/DDBJ databases">
        <title>Genome sequence and genetic diversity analysis of an under-domesticated orphan crop, white fonio (Digitaria exilis).</title>
        <authorList>
            <person name="Bennetzen J.L."/>
            <person name="Chen S."/>
            <person name="Ma X."/>
            <person name="Wang X."/>
            <person name="Yssel A.E.J."/>
            <person name="Chaluvadi S.R."/>
            <person name="Johnson M."/>
            <person name="Gangashetty P."/>
            <person name="Hamidou F."/>
            <person name="Sanogo M.D."/>
            <person name="Zwaenepoel A."/>
            <person name="Wallace J."/>
            <person name="Van De Peer Y."/>
            <person name="Van Deynze A."/>
        </authorList>
    </citation>
    <scope>NUCLEOTIDE SEQUENCE</scope>
    <source>
        <tissue evidence="2">Leaves</tissue>
    </source>
</reference>
<dbReference type="AlphaFoldDB" id="A0A835ENQ9"/>
<dbReference type="Proteomes" id="UP000636709">
    <property type="component" value="Unassembled WGS sequence"/>
</dbReference>
<sequence length="181" mass="18890">MAAAVADAAAASRQPPGPGPALRWPELAAISGATAAAAAMTHVVHPSADDPIFLLILSSLGCILLHSLLSIVVFVLLLRAALRDSDSILQVLRSTEINTKSISFGNSLFAQILDVLSVVGCFVAMELSMGSGSRACWIGALAIDVGVVISASICCFDILPFTFFKLWRMKPRVSAAHGCVV</sequence>
<accession>A0A835ENQ9</accession>
<feature type="transmembrane region" description="Helical" evidence="1">
    <location>
        <begin position="52"/>
        <end position="82"/>
    </location>
</feature>
<keyword evidence="1" id="KW-0472">Membrane</keyword>
<evidence type="ECO:0000313" key="3">
    <source>
        <dbReference type="Proteomes" id="UP000636709"/>
    </source>
</evidence>
<dbReference type="OrthoDB" id="713339at2759"/>
<evidence type="ECO:0000313" key="2">
    <source>
        <dbReference type="EMBL" id="KAF8702047.1"/>
    </source>
</evidence>
<organism evidence="2 3">
    <name type="scientific">Digitaria exilis</name>
    <dbReference type="NCBI Taxonomy" id="1010633"/>
    <lineage>
        <taxon>Eukaryota</taxon>
        <taxon>Viridiplantae</taxon>
        <taxon>Streptophyta</taxon>
        <taxon>Embryophyta</taxon>
        <taxon>Tracheophyta</taxon>
        <taxon>Spermatophyta</taxon>
        <taxon>Magnoliopsida</taxon>
        <taxon>Liliopsida</taxon>
        <taxon>Poales</taxon>
        <taxon>Poaceae</taxon>
        <taxon>PACMAD clade</taxon>
        <taxon>Panicoideae</taxon>
        <taxon>Panicodae</taxon>
        <taxon>Paniceae</taxon>
        <taxon>Anthephorinae</taxon>
        <taxon>Digitaria</taxon>
    </lineage>
</organism>
<protein>
    <submittedName>
        <fullName evidence="2">Uncharacterized protein</fullName>
    </submittedName>
</protein>
<dbReference type="EMBL" id="JACEFO010001795">
    <property type="protein sequence ID" value="KAF8702047.1"/>
    <property type="molecule type" value="Genomic_DNA"/>
</dbReference>
<keyword evidence="1" id="KW-1133">Transmembrane helix</keyword>
<evidence type="ECO:0000256" key="1">
    <source>
        <dbReference type="SAM" id="Phobius"/>
    </source>
</evidence>
<proteinExistence type="predicted"/>
<gene>
    <name evidence="2" type="ORF">HU200_033392</name>
</gene>
<feature type="transmembrane region" description="Helical" evidence="1">
    <location>
        <begin position="103"/>
        <end position="125"/>
    </location>
</feature>
<name>A0A835ENQ9_9POAL</name>
<keyword evidence="3" id="KW-1185">Reference proteome</keyword>
<keyword evidence="1" id="KW-0812">Transmembrane</keyword>
<feature type="transmembrane region" description="Helical" evidence="1">
    <location>
        <begin position="137"/>
        <end position="164"/>
    </location>
</feature>